<dbReference type="EMBL" id="CP016076">
    <property type="protein sequence ID" value="APU14557.1"/>
    <property type="molecule type" value="Genomic_DNA"/>
</dbReference>
<keyword evidence="1" id="KW-0547">Nucleotide-binding</keyword>
<dbReference type="SUPFAM" id="SSF56059">
    <property type="entry name" value="Glutathione synthetase ATP-binding domain-like"/>
    <property type="match status" value="1"/>
</dbReference>
<accession>A0AAC9PS27</accession>
<gene>
    <name evidence="3" type="ORF">UA74_12485</name>
</gene>
<organism evidence="3 4">
    <name type="scientific">Actinoalloteichus fjordicus</name>
    <dbReference type="NCBI Taxonomy" id="1612552"/>
    <lineage>
        <taxon>Bacteria</taxon>
        <taxon>Bacillati</taxon>
        <taxon>Actinomycetota</taxon>
        <taxon>Actinomycetes</taxon>
        <taxon>Pseudonocardiales</taxon>
        <taxon>Pseudonocardiaceae</taxon>
        <taxon>Actinoalloteichus</taxon>
    </lineage>
</organism>
<dbReference type="PANTHER" id="PTHR39217:SF1">
    <property type="entry name" value="GLUTATHIONE SYNTHETASE"/>
    <property type="match status" value="1"/>
</dbReference>
<dbReference type="RefSeq" id="WP_075740411.1">
    <property type="nucleotide sequence ID" value="NZ_CP016076.1"/>
</dbReference>
<protein>
    <submittedName>
        <fullName evidence="3">ATP-grasp domain</fullName>
    </submittedName>
</protein>
<keyword evidence="4" id="KW-1185">Reference proteome</keyword>
<dbReference type="PANTHER" id="PTHR39217">
    <property type="match status" value="1"/>
</dbReference>
<dbReference type="InterPro" id="IPR053191">
    <property type="entry name" value="DcsG_Biosynth_Enzyme"/>
</dbReference>
<dbReference type="InterPro" id="IPR011761">
    <property type="entry name" value="ATP-grasp"/>
</dbReference>
<evidence type="ECO:0000313" key="4">
    <source>
        <dbReference type="Proteomes" id="UP000185511"/>
    </source>
</evidence>
<evidence type="ECO:0000256" key="1">
    <source>
        <dbReference type="PROSITE-ProRule" id="PRU00409"/>
    </source>
</evidence>
<dbReference type="Proteomes" id="UP000185511">
    <property type="component" value="Chromosome"/>
</dbReference>
<keyword evidence="1" id="KW-0067">ATP-binding</keyword>
<dbReference type="GO" id="GO:0046872">
    <property type="term" value="F:metal ion binding"/>
    <property type="evidence" value="ECO:0007669"/>
    <property type="project" value="InterPro"/>
</dbReference>
<evidence type="ECO:0000259" key="2">
    <source>
        <dbReference type="PROSITE" id="PS50975"/>
    </source>
</evidence>
<name>A0AAC9PS27_9PSEU</name>
<dbReference type="PROSITE" id="PS50975">
    <property type="entry name" value="ATP_GRASP"/>
    <property type="match status" value="1"/>
</dbReference>
<dbReference type="GO" id="GO:0005524">
    <property type="term" value="F:ATP binding"/>
    <property type="evidence" value="ECO:0007669"/>
    <property type="project" value="UniProtKB-UniRule"/>
</dbReference>
<evidence type="ECO:0000313" key="3">
    <source>
        <dbReference type="EMBL" id="APU14557.1"/>
    </source>
</evidence>
<sequence length="295" mass="31555">MTSAPRVLLVTCRDLPGGYTDDADLIDALAEEGLTAAWVRWDDPAVDFAAADLVLLRSPWDYMRRLDAFLAWCDSVPRLANPASVVRWNTDKRYLVDLAAAGVAVVPSSVVAPGERPTWPATEFVVKPTVGAGSVEVGRFTPARHAEAATHLAALHAAGSTALIQPYQASVDTEGETAVVFFAGVFSHAFHKPAMLDDGPARAQARLADAEVVRPGRASEAHRAVAETALAVAARRLGLRREDLLYARVDLIADDTGSPLLLELELSEPLLGLRLTDASARARFAAAVRSMLLDD</sequence>
<dbReference type="AlphaFoldDB" id="A0AAC9PS27"/>
<reference evidence="4" key="1">
    <citation type="submission" date="2016-06" db="EMBL/GenBank/DDBJ databases">
        <title>Complete genome sequence of Actinoalloteichus fjordicus DSM 46855 (=ADI127-17), type strain of the new species Actinoalloteichus fjordicus.</title>
        <authorList>
            <person name="Ruckert C."/>
            <person name="Nouioui I."/>
            <person name="Willmese J."/>
            <person name="van Wezel G."/>
            <person name="Klenk H.-P."/>
            <person name="Kalinowski J."/>
            <person name="Zotchev S.B."/>
        </authorList>
    </citation>
    <scope>NUCLEOTIDE SEQUENCE [LARGE SCALE GENOMIC DNA]</scope>
    <source>
        <strain evidence="4">ADI127-7</strain>
    </source>
</reference>
<proteinExistence type="predicted"/>
<dbReference type="KEGG" id="acad:UA74_12485"/>
<feature type="domain" description="ATP-grasp" evidence="2">
    <location>
        <begin position="95"/>
        <end position="293"/>
    </location>
</feature>